<dbReference type="GO" id="GO:0006355">
    <property type="term" value="P:regulation of DNA-templated transcription"/>
    <property type="evidence" value="ECO:0007669"/>
    <property type="project" value="InterPro"/>
</dbReference>
<dbReference type="Pfam" id="PF00989">
    <property type="entry name" value="PAS"/>
    <property type="match status" value="1"/>
</dbReference>
<evidence type="ECO:0000256" key="4">
    <source>
        <dbReference type="ARBA" id="ARBA00022679"/>
    </source>
</evidence>
<gene>
    <name evidence="11" type="ORF">CUN49_15605</name>
</gene>
<evidence type="ECO:0000259" key="10">
    <source>
        <dbReference type="PROSITE" id="PS50112"/>
    </source>
</evidence>
<protein>
    <recommendedName>
        <fullName evidence="2">histidine kinase</fullName>
        <ecNumber evidence="2">2.7.13.3</ecNumber>
    </recommendedName>
</protein>
<dbReference type="PROSITE" id="PS50112">
    <property type="entry name" value="PAS"/>
    <property type="match status" value="1"/>
</dbReference>
<sequence length="544" mass="59990">MPNERILVVDDSASIREFIAKTVLAAEGYDVLTAADGREGLVIAKDLQPDLILVDYMMPQMNGLEMLEALREANIAIPAILMTAEGSEALAVRALRAGVYDYLIKPITADVLTAAVRRALQRHWQQQIKERLPAHLLEANRRLEKRLRQLGALVNIGASVTAMLDLQQVLNSVVEAAVSVSGAEEGSLMLVDEQTGELYVRAAKNFDQKMVHTLRLPVKDSLAGQVVHTGQPVIISGKDDPIKIKTQFLVKSLVYVPLRSPNKVIGVLSVDNRIEARTFEAQDVQILSLLADFAAVAMQNARLYAEMIRERDTLDAILHDTDDYVIVVDTNDRILFCNATARNAFGITRTDFIGKPLKEVISHPEVLALFAKEAQSGRGRRSEIALSNEKYLNAQLTIIENVGRAAVMQDITHLKQLDRAKSDFVAAVAHDLRSPLTAILGYSELLMRAGPLNEQQMRFIEQITSSVHSITALITELLELSRIEAGFSVDLEPVAMDGVVRKAIEGLQHQKAQREHTLTLDIAADLPPLLGNPLRLQQMVANLV</sequence>
<dbReference type="InterPro" id="IPR011006">
    <property type="entry name" value="CheY-like_superfamily"/>
</dbReference>
<dbReference type="SMART" id="SM00091">
    <property type="entry name" value="PAS"/>
    <property type="match status" value="1"/>
</dbReference>
<keyword evidence="4" id="KW-0808">Transferase</keyword>
<dbReference type="Pfam" id="PF13185">
    <property type="entry name" value="GAF_2"/>
    <property type="match status" value="1"/>
</dbReference>
<keyword evidence="6" id="KW-0902">Two-component regulatory system</keyword>
<dbReference type="SMART" id="SM00065">
    <property type="entry name" value="GAF"/>
    <property type="match status" value="1"/>
</dbReference>
<dbReference type="SUPFAM" id="SSF55781">
    <property type="entry name" value="GAF domain-like"/>
    <property type="match status" value="1"/>
</dbReference>
<feature type="domain" description="Histidine kinase" evidence="8">
    <location>
        <begin position="427"/>
        <end position="544"/>
    </location>
</feature>
<dbReference type="CDD" id="cd00130">
    <property type="entry name" value="PAS"/>
    <property type="match status" value="1"/>
</dbReference>
<dbReference type="PROSITE" id="PS50110">
    <property type="entry name" value="RESPONSE_REGULATORY"/>
    <property type="match status" value="1"/>
</dbReference>
<feature type="modified residue" description="4-aspartylphosphate" evidence="7">
    <location>
        <position position="55"/>
    </location>
</feature>
<feature type="domain" description="PAS" evidence="10">
    <location>
        <begin position="310"/>
        <end position="365"/>
    </location>
</feature>
<dbReference type="PANTHER" id="PTHR43547:SF2">
    <property type="entry name" value="HYBRID SIGNAL TRANSDUCTION HISTIDINE KINASE C"/>
    <property type="match status" value="1"/>
</dbReference>
<evidence type="ECO:0000313" key="11">
    <source>
        <dbReference type="EMBL" id="PJF34451.1"/>
    </source>
</evidence>
<dbReference type="InterPro" id="IPR036890">
    <property type="entry name" value="HATPase_C_sf"/>
</dbReference>
<dbReference type="InterPro" id="IPR005467">
    <property type="entry name" value="His_kinase_dom"/>
</dbReference>
<evidence type="ECO:0000256" key="6">
    <source>
        <dbReference type="ARBA" id="ARBA00023012"/>
    </source>
</evidence>
<keyword evidence="5" id="KW-0418">Kinase</keyword>
<dbReference type="SUPFAM" id="SSF55874">
    <property type="entry name" value="ATPase domain of HSP90 chaperone/DNA topoisomerase II/histidine kinase"/>
    <property type="match status" value="1"/>
</dbReference>
<dbReference type="Pfam" id="PF00512">
    <property type="entry name" value="HisKA"/>
    <property type="match status" value="1"/>
</dbReference>
<dbReference type="SMART" id="SM00448">
    <property type="entry name" value="REC"/>
    <property type="match status" value="1"/>
</dbReference>
<evidence type="ECO:0000256" key="2">
    <source>
        <dbReference type="ARBA" id="ARBA00012438"/>
    </source>
</evidence>
<dbReference type="Gene3D" id="3.30.450.40">
    <property type="match status" value="1"/>
</dbReference>
<dbReference type="SUPFAM" id="SSF52172">
    <property type="entry name" value="CheY-like"/>
    <property type="match status" value="1"/>
</dbReference>
<reference evidence="11 12" key="1">
    <citation type="submission" date="2017-11" db="EMBL/GenBank/DDBJ databases">
        <title>Evolution of Phototrophy in the Chloroflexi Phylum Driven by Horizontal Gene Transfer.</title>
        <authorList>
            <person name="Ward L.M."/>
            <person name="Hemp J."/>
            <person name="Shih P.M."/>
            <person name="Mcglynn S.E."/>
            <person name="Fischer W."/>
        </authorList>
    </citation>
    <scope>NUCLEOTIDE SEQUENCE [LARGE SCALE GENOMIC DNA]</scope>
    <source>
        <strain evidence="11">JP3_13</strain>
    </source>
</reference>
<dbReference type="Gene3D" id="3.40.50.2300">
    <property type="match status" value="1"/>
</dbReference>
<evidence type="ECO:0000259" key="8">
    <source>
        <dbReference type="PROSITE" id="PS50109"/>
    </source>
</evidence>
<evidence type="ECO:0000256" key="5">
    <source>
        <dbReference type="ARBA" id="ARBA00022777"/>
    </source>
</evidence>
<dbReference type="InterPro" id="IPR013767">
    <property type="entry name" value="PAS_fold"/>
</dbReference>
<dbReference type="SUPFAM" id="SSF47384">
    <property type="entry name" value="Homodimeric domain of signal transducing histidine kinase"/>
    <property type="match status" value="1"/>
</dbReference>
<comment type="catalytic activity">
    <reaction evidence="1">
        <text>ATP + protein L-histidine = ADP + protein N-phospho-L-histidine.</text>
        <dbReference type="EC" id="2.7.13.3"/>
    </reaction>
</comment>
<dbReference type="InterPro" id="IPR035965">
    <property type="entry name" value="PAS-like_dom_sf"/>
</dbReference>
<evidence type="ECO:0000313" key="12">
    <source>
        <dbReference type="Proteomes" id="UP000229681"/>
    </source>
</evidence>
<dbReference type="InterPro" id="IPR029016">
    <property type="entry name" value="GAF-like_dom_sf"/>
</dbReference>
<dbReference type="InterPro" id="IPR036097">
    <property type="entry name" value="HisK_dim/P_sf"/>
</dbReference>
<proteinExistence type="predicted"/>
<evidence type="ECO:0000256" key="7">
    <source>
        <dbReference type="PROSITE-ProRule" id="PRU00169"/>
    </source>
</evidence>
<dbReference type="GO" id="GO:0000155">
    <property type="term" value="F:phosphorelay sensor kinase activity"/>
    <property type="evidence" value="ECO:0007669"/>
    <property type="project" value="InterPro"/>
</dbReference>
<dbReference type="EMBL" id="PGTM01000386">
    <property type="protein sequence ID" value="PJF34451.1"/>
    <property type="molecule type" value="Genomic_DNA"/>
</dbReference>
<dbReference type="NCBIfam" id="TIGR00229">
    <property type="entry name" value="sensory_box"/>
    <property type="match status" value="1"/>
</dbReference>
<dbReference type="InterPro" id="IPR000014">
    <property type="entry name" value="PAS"/>
</dbReference>
<dbReference type="SUPFAM" id="SSF55785">
    <property type="entry name" value="PYP-like sensor domain (PAS domain)"/>
    <property type="match status" value="1"/>
</dbReference>
<evidence type="ECO:0000259" key="9">
    <source>
        <dbReference type="PROSITE" id="PS50110"/>
    </source>
</evidence>
<accession>A0A2M8PA74</accession>
<dbReference type="FunFam" id="1.10.287.130:FF:000001">
    <property type="entry name" value="Two-component sensor histidine kinase"/>
    <property type="match status" value="1"/>
</dbReference>
<dbReference type="PROSITE" id="PS50109">
    <property type="entry name" value="HIS_KIN"/>
    <property type="match status" value="1"/>
</dbReference>
<dbReference type="Gene3D" id="3.30.450.20">
    <property type="entry name" value="PAS domain"/>
    <property type="match status" value="1"/>
</dbReference>
<feature type="non-terminal residue" evidence="11">
    <location>
        <position position="544"/>
    </location>
</feature>
<dbReference type="Pfam" id="PF00072">
    <property type="entry name" value="Response_reg"/>
    <property type="match status" value="1"/>
</dbReference>
<keyword evidence="3 7" id="KW-0597">Phosphoprotein</keyword>
<feature type="domain" description="Response regulatory" evidence="9">
    <location>
        <begin position="5"/>
        <end position="120"/>
    </location>
</feature>
<organism evidence="11 12">
    <name type="scientific">Candidatus Thermofonsia Clade 1 bacterium</name>
    <dbReference type="NCBI Taxonomy" id="2364210"/>
    <lineage>
        <taxon>Bacteria</taxon>
        <taxon>Bacillati</taxon>
        <taxon>Chloroflexota</taxon>
        <taxon>Candidatus Thermofontia</taxon>
        <taxon>Candidatus Thermofonsia Clade 1</taxon>
    </lineage>
</organism>
<dbReference type="CDD" id="cd00082">
    <property type="entry name" value="HisKA"/>
    <property type="match status" value="1"/>
</dbReference>
<dbReference type="SMART" id="SM00388">
    <property type="entry name" value="HisKA"/>
    <property type="match status" value="1"/>
</dbReference>
<dbReference type="InterPro" id="IPR003661">
    <property type="entry name" value="HisK_dim/P_dom"/>
</dbReference>
<evidence type="ECO:0000256" key="3">
    <source>
        <dbReference type="ARBA" id="ARBA00022553"/>
    </source>
</evidence>
<dbReference type="AlphaFoldDB" id="A0A2M8PA74"/>
<evidence type="ECO:0000256" key="1">
    <source>
        <dbReference type="ARBA" id="ARBA00000085"/>
    </source>
</evidence>
<dbReference type="PANTHER" id="PTHR43547">
    <property type="entry name" value="TWO-COMPONENT HISTIDINE KINASE"/>
    <property type="match status" value="1"/>
</dbReference>
<dbReference type="InterPro" id="IPR003018">
    <property type="entry name" value="GAF"/>
</dbReference>
<dbReference type="CDD" id="cd00156">
    <property type="entry name" value="REC"/>
    <property type="match status" value="1"/>
</dbReference>
<dbReference type="EC" id="2.7.13.3" evidence="2"/>
<dbReference type="Proteomes" id="UP000229681">
    <property type="component" value="Unassembled WGS sequence"/>
</dbReference>
<name>A0A2M8PA74_9CHLR</name>
<comment type="caution">
    <text evidence="11">The sequence shown here is derived from an EMBL/GenBank/DDBJ whole genome shotgun (WGS) entry which is preliminary data.</text>
</comment>
<dbReference type="InterPro" id="IPR001789">
    <property type="entry name" value="Sig_transdc_resp-reg_receiver"/>
</dbReference>
<dbReference type="Gene3D" id="1.10.287.130">
    <property type="match status" value="1"/>
</dbReference>